<name>A0A5C6C454_9BACT</name>
<proteinExistence type="predicted"/>
<dbReference type="AlphaFoldDB" id="A0A5C6C454"/>
<sequence>MVRRCNMFCRGPSWQGILPNISAPQSSGFVLLQRMAAGRLRTAEIKCIGRGEYRRSGMQAMKTVNPDTLYHGGYASGVDSTARNWFPPGVTKVDSAGIHIRST</sequence>
<keyword evidence="2" id="KW-1185">Reference proteome</keyword>
<gene>
    <name evidence="1" type="ORF">Poly21_11290</name>
</gene>
<reference evidence="1 2" key="1">
    <citation type="journal article" date="2020" name="Antonie Van Leeuwenhoek">
        <title>Rhodopirellula heiligendammensis sp. nov., Rhodopirellula pilleata sp. nov., and Rhodopirellula solitaria sp. nov. isolated from natural or artificial marine surfaces in Northern Germany and California, USA, and emended description of the genus Rhodopirellula.</title>
        <authorList>
            <person name="Kallscheuer N."/>
            <person name="Wiegand S."/>
            <person name="Jogler M."/>
            <person name="Boedeker C."/>
            <person name="Peeters S.H."/>
            <person name="Rast P."/>
            <person name="Heuer A."/>
            <person name="Jetten M.S.M."/>
            <person name="Rohde M."/>
            <person name="Jogler C."/>
        </authorList>
    </citation>
    <scope>NUCLEOTIDE SEQUENCE [LARGE SCALE GENOMIC DNA]</scope>
    <source>
        <strain evidence="1 2">Poly21</strain>
    </source>
</reference>
<dbReference type="EMBL" id="SJPU01000001">
    <property type="protein sequence ID" value="TWU18958.1"/>
    <property type="molecule type" value="Genomic_DNA"/>
</dbReference>
<evidence type="ECO:0000313" key="1">
    <source>
        <dbReference type="EMBL" id="TWU18958.1"/>
    </source>
</evidence>
<comment type="caution">
    <text evidence="1">The sequence shown here is derived from an EMBL/GenBank/DDBJ whole genome shotgun (WGS) entry which is preliminary data.</text>
</comment>
<organism evidence="1 2">
    <name type="scientific">Allorhodopirellula heiligendammensis</name>
    <dbReference type="NCBI Taxonomy" id="2714739"/>
    <lineage>
        <taxon>Bacteria</taxon>
        <taxon>Pseudomonadati</taxon>
        <taxon>Planctomycetota</taxon>
        <taxon>Planctomycetia</taxon>
        <taxon>Pirellulales</taxon>
        <taxon>Pirellulaceae</taxon>
        <taxon>Allorhodopirellula</taxon>
    </lineage>
</organism>
<protein>
    <submittedName>
        <fullName evidence="1">Uncharacterized protein</fullName>
    </submittedName>
</protein>
<accession>A0A5C6C454</accession>
<dbReference type="Proteomes" id="UP000319908">
    <property type="component" value="Unassembled WGS sequence"/>
</dbReference>
<evidence type="ECO:0000313" key="2">
    <source>
        <dbReference type="Proteomes" id="UP000319908"/>
    </source>
</evidence>